<dbReference type="Proteomes" id="UP000230002">
    <property type="component" value="Unassembled WGS sequence"/>
</dbReference>
<dbReference type="InterPro" id="IPR013658">
    <property type="entry name" value="SGL"/>
</dbReference>
<dbReference type="InterPro" id="IPR052988">
    <property type="entry name" value="Oryzine_lactonohydrolase"/>
</dbReference>
<comment type="caution">
    <text evidence="3">The sequence shown here is derived from an EMBL/GenBank/DDBJ whole genome shotgun (WGS) entry which is preliminary data.</text>
</comment>
<dbReference type="Gene3D" id="2.120.10.30">
    <property type="entry name" value="TolB, C-terminal domain"/>
    <property type="match status" value="1"/>
</dbReference>
<evidence type="ECO:0000313" key="4">
    <source>
        <dbReference type="Proteomes" id="UP000230002"/>
    </source>
</evidence>
<dbReference type="SUPFAM" id="SSF63829">
    <property type="entry name" value="Calcium-dependent phosphotriesterase"/>
    <property type="match status" value="1"/>
</dbReference>
<keyword evidence="1" id="KW-0732">Signal</keyword>
<protein>
    <recommendedName>
        <fullName evidence="2">SMP-30/Gluconolactonase/LRE-like region domain-containing protein</fullName>
    </recommendedName>
</protein>
<accession>A0A2G8RZQ0</accession>
<evidence type="ECO:0000259" key="2">
    <source>
        <dbReference type="Pfam" id="PF08450"/>
    </source>
</evidence>
<sequence>MVAITSITSVVVALAAWAYATTPATTTPPTNNAVPPQAVLVDPLTFNVLGINGSFREDAVAQFFNPTNTTPPFFQVFDPTFLSILGPNATIRSIAANPGFAFAHEAPVWVPQTDEVFFASQDGGALGFSDINHNNRVSKISLGDIERAIKAAGPGVSPVNVSVTKIDLPEAVQMTNGGTGPFFGQIVLVNSGRGPIPPSLVLVDPADTSNTTVLLDNFFGRQFNSLNDIKIHPKTGKLFFTDVTYGFLNHFRPTPLLPNQVYRFDPVTGSVRVVADGFDRCNGIAFSPDGSTAFVTDTGLNGGFLGNNQTAPATIYAFDVDPKTSAFTNRRVFAFVDTGIADGIQLDAAGNVYAGCGDGAQVWNSEGTLLGKFFLGTVSANLIFAGDGRLVILAETAIFLANIAAKFNRVSFP</sequence>
<dbReference type="PANTHER" id="PTHR47064:SF2">
    <property type="entry name" value="SMP-30_GLUCONOLACTONASE_LRE-LIKE REGION DOMAIN-CONTAINING PROTEIN-RELATED"/>
    <property type="match status" value="1"/>
</dbReference>
<feature type="chain" id="PRO_5013661392" description="SMP-30/Gluconolactonase/LRE-like region domain-containing protein" evidence="1">
    <location>
        <begin position="21"/>
        <end position="413"/>
    </location>
</feature>
<dbReference type="STRING" id="1077348.A0A2G8RZQ0"/>
<evidence type="ECO:0000256" key="1">
    <source>
        <dbReference type="SAM" id="SignalP"/>
    </source>
</evidence>
<evidence type="ECO:0000313" key="3">
    <source>
        <dbReference type="EMBL" id="PIL26996.1"/>
    </source>
</evidence>
<feature type="signal peptide" evidence="1">
    <location>
        <begin position="1"/>
        <end position="20"/>
    </location>
</feature>
<dbReference type="PANTHER" id="PTHR47064">
    <property type="entry name" value="PUTATIVE (AFU_ORTHOLOGUE AFUA_1G08990)-RELATED"/>
    <property type="match status" value="1"/>
</dbReference>
<dbReference type="OrthoDB" id="423498at2759"/>
<keyword evidence="4" id="KW-1185">Reference proteome</keyword>
<feature type="domain" description="SMP-30/Gluconolactonase/LRE-like region" evidence="2">
    <location>
        <begin position="123"/>
        <end position="388"/>
    </location>
</feature>
<reference evidence="3 4" key="1">
    <citation type="journal article" date="2015" name="Sci. Rep.">
        <title>Chromosome-level genome map provides insights into diverse defense mechanisms in the medicinal fungus Ganoderma sinense.</title>
        <authorList>
            <person name="Zhu Y."/>
            <person name="Xu J."/>
            <person name="Sun C."/>
            <person name="Zhou S."/>
            <person name="Xu H."/>
            <person name="Nelson D.R."/>
            <person name="Qian J."/>
            <person name="Song J."/>
            <person name="Luo H."/>
            <person name="Xiang L."/>
            <person name="Li Y."/>
            <person name="Xu Z."/>
            <person name="Ji A."/>
            <person name="Wang L."/>
            <person name="Lu S."/>
            <person name="Hayward A."/>
            <person name="Sun W."/>
            <person name="Li X."/>
            <person name="Schwartz D.C."/>
            <person name="Wang Y."/>
            <person name="Chen S."/>
        </authorList>
    </citation>
    <scope>NUCLEOTIDE SEQUENCE [LARGE SCALE GENOMIC DNA]</scope>
    <source>
        <strain evidence="3 4">ZZ0214-1</strain>
    </source>
</reference>
<dbReference type="EMBL" id="AYKW01000034">
    <property type="protein sequence ID" value="PIL26996.1"/>
    <property type="molecule type" value="Genomic_DNA"/>
</dbReference>
<organism evidence="3 4">
    <name type="scientific">Ganoderma sinense ZZ0214-1</name>
    <dbReference type="NCBI Taxonomy" id="1077348"/>
    <lineage>
        <taxon>Eukaryota</taxon>
        <taxon>Fungi</taxon>
        <taxon>Dikarya</taxon>
        <taxon>Basidiomycota</taxon>
        <taxon>Agaricomycotina</taxon>
        <taxon>Agaricomycetes</taxon>
        <taxon>Polyporales</taxon>
        <taxon>Polyporaceae</taxon>
        <taxon>Ganoderma</taxon>
    </lineage>
</organism>
<proteinExistence type="predicted"/>
<dbReference type="AlphaFoldDB" id="A0A2G8RZQ0"/>
<dbReference type="InterPro" id="IPR011042">
    <property type="entry name" value="6-blade_b-propeller_TolB-like"/>
</dbReference>
<name>A0A2G8RZQ0_9APHY</name>
<dbReference type="Pfam" id="PF08450">
    <property type="entry name" value="SGL"/>
    <property type="match status" value="1"/>
</dbReference>
<gene>
    <name evidence="3" type="ORF">GSI_10135</name>
</gene>